<dbReference type="AlphaFoldDB" id="A0AA88CQR3"/>
<feature type="region of interest" description="Disordered" evidence="1">
    <location>
        <begin position="1"/>
        <end position="34"/>
    </location>
</feature>
<reference evidence="2" key="1">
    <citation type="submission" date="2023-07" db="EMBL/GenBank/DDBJ databases">
        <title>draft genome sequence of fig (Ficus carica).</title>
        <authorList>
            <person name="Takahashi T."/>
            <person name="Nishimura K."/>
        </authorList>
    </citation>
    <scope>NUCLEOTIDE SEQUENCE</scope>
</reference>
<accession>A0AA88CQR3</accession>
<evidence type="ECO:0000313" key="2">
    <source>
        <dbReference type="EMBL" id="GMN26276.1"/>
    </source>
</evidence>
<name>A0AA88CQR3_FICCA</name>
<evidence type="ECO:0000256" key="1">
    <source>
        <dbReference type="SAM" id="MobiDB-lite"/>
    </source>
</evidence>
<proteinExistence type="predicted"/>
<feature type="compositionally biased region" description="Basic and acidic residues" evidence="1">
    <location>
        <begin position="1"/>
        <end position="23"/>
    </location>
</feature>
<sequence>MDTKQKKHENKETKAKPFQHKTENIALLGGPTRGSEDILDPRELEHLLGNTGSHNPGATWRWHHPDGDGTALSGDLARHGVGLPDLVPPVASPDGDDLKLGQYDGATYGGGDLLAALDAEADVAVAVADDDEGLEAGPLAGTCLLLDGRDLHDLVLEAGSHEGVDDLALLDGEGVEVDLLQAPDLALPHQAAELGNWDPLLFLFAAALTEAPSPAVSTGASSSKASEAATEAVSLSAMDFAVEEGF</sequence>
<organism evidence="2 3">
    <name type="scientific">Ficus carica</name>
    <name type="common">Common fig</name>
    <dbReference type="NCBI Taxonomy" id="3494"/>
    <lineage>
        <taxon>Eukaryota</taxon>
        <taxon>Viridiplantae</taxon>
        <taxon>Streptophyta</taxon>
        <taxon>Embryophyta</taxon>
        <taxon>Tracheophyta</taxon>
        <taxon>Spermatophyta</taxon>
        <taxon>Magnoliopsida</taxon>
        <taxon>eudicotyledons</taxon>
        <taxon>Gunneridae</taxon>
        <taxon>Pentapetalae</taxon>
        <taxon>rosids</taxon>
        <taxon>fabids</taxon>
        <taxon>Rosales</taxon>
        <taxon>Moraceae</taxon>
        <taxon>Ficeae</taxon>
        <taxon>Ficus</taxon>
    </lineage>
</organism>
<dbReference type="EMBL" id="BTGU01000001">
    <property type="protein sequence ID" value="GMN26276.1"/>
    <property type="molecule type" value="Genomic_DNA"/>
</dbReference>
<dbReference type="Gramene" id="FCD_00025428-RA">
    <property type="protein sequence ID" value="FCD_00025428-RA:cds"/>
    <property type="gene ID" value="FCD_00025428"/>
</dbReference>
<evidence type="ECO:0000313" key="3">
    <source>
        <dbReference type="Proteomes" id="UP001187192"/>
    </source>
</evidence>
<gene>
    <name evidence="2" type="ORF">TIFTF001_001259</name>
</gene>
<keyword evidence="3" id="KW-1185">Reference proteome</keyword>
<protein>
    <submittedName>
        <fullName evidence="2">Uncharacterized protein</fullName>
    </submittedName>
</protein>
<dbReference type="Proteomes" id="UP001187192">
    <property type="component" value="Unassembled WGS sequence"/>
</dbReference>
<comment type="caution">
    <text evidence="2">The sequence shown here is derived from an EMBL/GenBank/DDBJ whole genome shotgun (WGS) entry which is preliminary data.</text>
</comment>